<dbReference type="AlphaFoldDB" id="A0A3S4GV14"/>
<evidence type="ECO:0000313" key="1">
    <source>
        <dbReference type="EMBL" id="VEA04450.1"/>
    </source>
</evidence>
<organism evidence="1 2">
    <name type="scientific">Salmonella enterica subsp. enterica serovar Sanjuan</name>
    <dbReference type="NCBI Taxonomy" id="1160765"/>
    <lineage>
        <taxon>Bacteria</taxon>
        <taxon>Pseudomonadati</taxon>
        <taxon>Pseudomonadota</taxon>
        <taxon>Gammaproteobacteria</taxon>
        <taxon>Enterobacterales</taxon>
        <taxon>Enterobacteriaceae</taxon>
        <taxon>Salmonella</taxon>
    </lineage>
</organism>
<accession>A0A3S4GV14</accession>
<protein>
    <submittedName>
        <fullName evidence="1">Uncharacterized protein</fullName>
    </submittedName>
</protein>
<name>A0A3S4GV14_SALET</name>
<dbReference type="Proteomes" id="UP000276345">
    <property type="component" value="Chromosome"/>
</dbReference>
<sequence length="80" mass="9711">MQKKPNRSLFKQHLNQEPIFAWFLNKNEPVRARFIQICDLLHCHNTIIIGFKANHFARNQFTRQDLLRQWVFDLLLNSTF</sequence>
<gene>
    <name evidence="1" type="ORF">NCTC7406_01403</name>
</gene>
<reference evidence="1 2" key="1">
    <citation type="submission" date="2018-12" db="EMBL/GenBank/DDBJ databases">
        <authorList>
            <consortium name="Pathogen Informatics"/>
        </authorList>
    </citation>
    <scope>NUCLEOTIDE SEQUENCE [LARGE SCALE GENOMIC DNA]</scope>
    <source>
        <strain evidence="1 2">NCTC7406</strain>
    </source>
</reference>
<dbReference type="EMBL" id="LR134142">
    <property type="protein sequence ID" value="VEA04450.1"/>
    <property type="molecule type" value="Genomic_DNA"/>
</dbReference>
<proteinExistence type="predicted"/>
<evidence type="ECO:0000313" key="2">
    <source>
        <dbReference type="Proteomes" id="UP000276345"/>
    </source>
</evidence>